<dbReference type="InterPro" id="IPR037925">
    <property type="entry name" value="FlgE/F/G-like"/>
</dbReference>
<sequence length="409" mass="45946">MSIMDAISGLLVSNDNLDIISNNIANASTIGYKSRKPIFFNIFSHSFYSNSTKGNGVGISNIVQNFNNGMLVETGRDLDLGIIEEGFFRVLDSQGNIHYTRDGQFLLDRNKNIINMQGMYLTGKNISHLQNTLDNSSNLTPINLRDTFILKEKPTSSITLKTILNSNTDLTKKTDNSNENVSESKDYKTYFNIYNKAGKKEKIEISFNKIKTNTWMVNIKSQDFINNSNKKNIDTSFELKFNSNGELTSDKIFNIKSENSKYENITLNLTDTIEQSDVDNSWEQYSQDGHSKGSLKAFNISPNGEIIGTYSNEEVKVIGQILLSKFINPEKLQPESGNLWSATRESGKENIGMAGSNGFGFVTPRTLEASNVDLNKELINMIIAQRNYQSNAQSFKTEDKIISTLINLR</sequence>
<reference evidence="10 11" key="2">
    <citation type="submission" date="2019-05" db="EMBL/GenBank/DDBJ databases">
        <title>Genome evolution of the obligate endosymbiont Buchnera aphidicola.</title>
        <authorList>
            <person name="Moran N.A."/>
        </authorList>
    </citation>
    <scope>NUCLEOTIDE SEQUENCE [LARGE SCALE GENOMIC DNA]</scope>
    <source>
        <strain evidence="10 11">Hla</strain>
    </source>
</reference>
<dbReference type="InterPro" id="IPR011491">
    <property type="entry name" value="FlgE_D2"/>
</dbReference>
<keyword evidence="10" id="KW-0969">Cilium</keyword>
<dbReference type="NCBIfam" id="TIGR03506">
    <property type="entry name" value="FlgEFG_subfam"/>
    <property type="match status" value="1"/>
</dbReference>
<dbReference type="InterPro" id="IPR053967">
    <property type="entry name" value="LlgE_F_G-like_D1"/>
</dbReference>
<evidence type="ECO:0000259" key="9">
    <source>
        <dbReference type="Pfam" id="PF22692"/>
    </source>
</evidence>
<keyword evidence="10" id="KW-0966">Cell projection</keyword>
<protein>
    <recommendedName>
        <fullName evidence="3 5">Flagellar hook protein FlgE</fullName>
    </recommendedName>
</protein>
<reference evidence="10 11" key="1">
    <citation type="submission" date="2018-12" db="EMBL/GenBank/DDBJ databases">
        <authorList>
            <person name="Chong R.A."/>
        </authorList>
    </citation>
    <scope>NUCLEOTIDE SEQUENCE [LARGE SCALE GENOMIC DNA]</scope>
    <source>
        <strain evidence="10 11">Hla</strain>
    </source>
</reference>
<dbReference type="Proteomes" id="UP000298738">
    <property type="component" value="Chromosome"/>
</dbReference>
<evidence type="ECO:0000313" key="10">
    <source>
        <dbReference type="EMBL" id="QCI21060.1"/>
    </source>
</evidence>
<evidence type="ECO:0000259" key="7">
    <source>
        <dbReference type="Pfam" id="PF06429"/>
    </source>
</evidence>
<dbReference type="Pfam" id="PF22692">
    <property type="entry name" value="LlgE_F_G_D1"/>
    <property type="match status" value="1"/>
</dbReference>
<dbReference type="Pfam" id="PF07559">
    <property type="entry name" value="FlgE_D2"/>
    <property type="match status" value="1"/>
</dbReference>
<name>A0A4D6Y4Y1_9GAMM</name>
<dbReference type="GO" id="GO:0009424">
    <property type="term" value="C:bacterial-type flagellum hook"/>
    <property type="evidence" value="ECO:0007669"/>
    <property type="project" value="TreeGrafter"/>
</dbReference>
<evidence type="ECO:0000256" key="4">
    <source>
        <dbReference type="ARBA" id="ARBA00023143"/>
    </source>
</evidence>
<comment type="similarity">
    <text evidence="2 5">Belongs to the flagella basal body rod proteins family.</text>
</comment>
<comment type="subcellular location">
    <subcellularLocation>
        <location evidence="1 5">Bacterial flagellum basal body</location>
    </subcellularLocation>
</comment>
<keyword evidence="4 5" id="KW-0975">Bacterial flagellum</keyword>
<proteinExistence type="inferred from homology"/>
<dbReference type="InterPro" id="IPR020013">
    <property type="entry name" value="Flagellar_FlgE/F/G"/>
</dbReference>
<evidence type="ECO:0000256" key="2">
    <source>
        <dbReference type="ARBA" id="ARBA00009677"/>
    </source>
</evidence>
<dbReference type="SUPFAM" id="SSF117143">
    <property type="entry name" value="Flagellar hook protein flgE"/>
    <property type="match status" value="1"/>
</dbReference>
<evidence type="ECO:0000259" key="6">
    <source>
        <dbReference type="Pfam" id="PF00460"/>
    </source>
</evidence>
<dbReference type="AlphaFoldDB" id="A0A4D6Y4Y1"/>
<evidence type="ECO:0000256" key="5">
    <source>
        <dbReference type="RuleBase" id="RU362116"/>
    </source>
</evidence>
<feature type="domain" description="Flagellar basal-body/hook protein C-terminal" evidence="7">
    <location>
        <begin position="366"/>
        <end position="408"/>
    </location>
</feature>
<feature type="domain" description="Flagellar hook protein FlgE D2" evidence="8">
    <location>
        <begin position="167"/>
        <end position="290"/>
    </location>
</feature>
<dbReference type="InterPro" id="IPR001444">
    <property type="entry name" value="Flag_bb_rod_N"/>
</dbReference>
<evidence type="ECO:0000256" key="3">
    <source>
        <dbReference type="ARBA" id="ARBA00019015"/>
    </source>
</evidence>
<dbReference type="InterPro" id="IPR037058">
    <property type="entry name" value="Falgellar_hook_FlgE_sf"/>
</dbReference>
<dbReference type="GO" id="GO:0005829">
    <property type="term" value="C:cytosol"/>
    <property type="evidence" value="ECO:0007669"/>
    <property type="project" value="TreeGrafter"/>
</dbReference>
<dbReference type="InterPro" id="IPR010930">
    <property type="entry name" value="Flg_bb/hook_C_dom"/>
</dbReference>
<dbReference type="GO" id="GO:0071978">
    <property type="term" value="P:bacterial-type flagellum-dependent swarming motility"/>
    <property type="evidence" value="ECO:0007669"/>
    <property type="project" value="TreeGrafter"/>
</dbReference>
<dbReference type="PROSITE" id="PS00588">
    <property type="entry name" value="FLAGELLA_BB_ROD"/>
    <property type="match status" value="1"/>
</dbReference>
<gene>
    <name evidence="10" type="ORF">D9V68_01730</name>
</gene>
<dbReference type="PANTHER" id="PTHR30435:SF1">
    <property type="entry name" value="FLAGELLAR HOOK PROTEIN FLGE"/>
    <property type="match status" value="1"/>
</dbReference>
<evidence type="ECO:0000259" key="8">
    <source>
        <dbReference type="Pfam" id="PF07559"/>
    </source>
</evidence>
<dbReference type="Gene3D" id="2.60.98.20">
    <property type="entry name" value="Flagellar hook protein FlgE"/>
    <property type="match status" value="1"/>
</dbReference>
<dbReference type="InterPro" id="IPR019776">
    <property type="entry name" value="Flagellar_basal_body_rod_CS"/>
</dbReference>
<dbReference type="EMBL" id="CP034876">
    <property type="protein sequence ID" value="QCI21060.1"/>
    <property type="molecule type" value="Genomic_DNA"/>
</dbReference>
<dbReference type="GO" id="GO:0009425">
    <property type="term" value="C:bacterial-type flagellum basal body"/>
    <property type="evidence" value="ECO:0007669"/>
    <property type="project" value="UniProtKB-SubCell"/>
</dbReference>
<evidence type="ECO:0000256" key="1">
    <source>
        <dbReference type="ARBA" id="ARBA00004117"/>
    </source>
</evidence>
<dbReference type="RefSeq" id="WP_158357741.1">
    <property type="nucleotide sequence ID" value="NZ_CP034876.1"/>
</dbReference>
<evidence type="ECO:0000313" key="11">
    <source>
        <dbReference type="Proteomes" id="UP000298738"/>
    </source>
</evidence>
<keyword evidence="10" id="KW-0282">Flagellum</keyword>
<feature type="domain" description="Flagellar basal body rod protein N-terminal" evidence="6">
    <location>
        <begin position="16"/>
        <end position="33"/>
    </location>
</feature>
<organism evidence="10 11">
    <name type="scientific">Buchnera aphidicola</name>
    <name type="common">Hyperomyzus lactucae</name>
    <dbReference type="NCBI Taxonomy" id="1241860"/>
    <lineage>
        <taxon>Bacteria</taxon>
        <taxon>Pseudomonadati</taxon>
        <taxon>Pseudomonadota</taxon>
        <taxon>Gammaproteobacteria</taxon>
        <taxon>Enterobacterales</taxon>
        <taxon>Erwiniaceae</taxon>
        <taxon>Buchnera</taxon>
    </lineage>
</organism>
<feature type="domain" description="Flagellar hook protein FlgE/F/G-like D1" evidence="9">
    <location>
        <begin position="85"/>
        <end position="125"/>
    </location>
</feature>
<dbReference type="Pfam" id="PF06429">
    <property type="entry name" value="Flg_bbr_C"/>
    <property type="match status" value="1"/>
</dbReference>
<dbReference type="OrthoDB" id="8578401at2"/>
<comment type="function">
    <text evidence="5">A flexible structure which links the flagellar filament to the drive apparatus in the basal body.</text>
</comment>
<dbReference type="PANTHER" id="PTHR30435">
    <property type="entry name" value="FLAGELLAR PROTEIN"/>
    <property type="match status" value="1"/>
</dbReference>
<dbReference type="Pfam" id="PF00460">
    <property type="entry name" value="Flg_bb_rod"/>
    <property type="match status" value="1"/>
</dbReference>
<accession>A0A4D6Y4Y1</accession>